<evidence type="ECO:0000256" key="3">
    <source>
        <dbReference type="ARBA" id="ARBA00022833"/>
    </source>
</evidence>
<evidence type="ECO:0000256" key="4">
    <source>
        <dbReference type="PROSITE-ProRule" id="PRU00510"/>
    </source>
</evidence>
<protein>
    <submittedName>
        <fullName evidence="6">RNA polymerase-binding protein DksA</fullName>
    </submittedName>
</protein>
<name>A0ABN2W881_9ACTN</name>
<keyword evidence="7" id="KW-1185">Reference proteome</keyword>
<evidence type="ECO:0000256" key="2">
    <source>
        <dbReference type="ARBA" id="ARBA00022771"/>
    </source>
</evidence>
<dbReference type="PANTHER" id="PTHR33823:SF4">
    <property type="entry name" value="GENERAL STRESS PROTEIN 16O"/>
    <property type="match status" value="1"/>
</dbReference>
<sequence>MGNIADMDPVDETLSPEQRERIRGLLMRAAEQAREREGELGVHEPSWCGDVVDQTEAATELQLQAMLTESERRSIERIEHAMRRLDDGSYGRCEHCQQPIDPRRLDVAPWATTCVGCP</sequence>
<dbReference type="PROSITE" id="PS01102">
    <property type="entry name" value="ZF_DKSA_1"/>
    <property type="match status" value="1"/>
</dbReference>
<dbReference type="PROSITE" id="PS51128">
    <property type="entry name" value="ZF_DKSA_2"/>
    <property type="match status" value="1"/>
</dbReference>
<feature type="domain" description="Zinc finger DksA/TraR C4-type" evidence="5">
    <location>
        <begin position="88"/>
        <end position="117"/>
    </location>
</feature>
<dbReference type="SUPFAM" id="SSF109635">
    <property type="entry name" value="DnaK suppressor protein DksA, alpha-hairpin domain"/>
    <property type="match status" value="1"/>
</dbReference>
<comment type="caution">
    <text evidence="6">The sequence shown here is derived from an EMBL/GenBank/DDBJ whole genome shotgun (WGS) entry which is preliminary data.</text>
</comment>
<evidence type="ECO:0000313" key="7">
    <source>
        <dbReference type="Proteomes" id="UP001501480"/>
    </source>
</evidence>
<dbReference type="InterPro" id="IPR037187">
    <property type="entry name" value="DnaK_N"/>
</dbReference>
<dbReference type="SUPFAM" id="SSF57716">
    <property type="entry name" value="Glucocorticoid receptor-like (DNA-binding domain)"/>
    <property type="match status" value="1"/>
</dbReference>
<keyword evidence="2" id="KW-0863">Zinc-finger</keyword>
<organism evidence="6 7">
    <name type="scientific">Aeromicrobium halocynthiae</name>
    <dbReference type="NCBI Taxonomy" id="560557"/>
    <lineage>
        <taxon>Bacteria</taxon>
        <taxon>Bacillati</taxon>
        <taxon>Actinomycetota</taxon>
        <taxon>Actinomycetes</taxon>
        <taxon>Propionibacteriales</taxon>
        <taxon>Nocardioidaceae</taxon>
        <taxon>Aeromicrobium</taxon>
    </lineage>
</organism>
<keyword evidence="3" id="KW-0862">Zinc</keyword>
<evidence type="ECO:0000256" key="1">
    <source>
        <dbReference type="ARBA" id="ARBA00022723"/>
    </source>
</evidence>
<dbReference type="InterPro" id="IPR020458">
    <property type="entry name" value="Znf_DskA_TraR_CS"/>
</dbReference>
<evidence type="ECO:0000259" key="5">
    <source>
        <dbReference type="Pfam" id="PF01258"/>
    </source>
</evidence>
<gene>
    <name evidence="6" type="primary">dksA</name>
    <name evidence="6" type="ORF">GCM10009821_28580</name>
</gene>
<dbReference type="Pfam" id="PF01258">
    <property type="entry name" value="zf-dskA_traR"/>
    <property type="match status" value="1"/>
</dbReference>
<feature type="zinc finger region" description="dksA C4-type" evidence="4">
    <location>
        <begin position="93"/>
        <end position="117"/>
    </location>
</feature>
<accession>A0ABN2W881</accession>
<evidence type="ECO:0000313" key="6">
    <source>
        <dbReference type="EMBL" id="GAA2085297.1"/>
    </source>
</evidence>
<proteinExistence type="predicted"/>
<dbReference type="PANTHER" id="PTHR33823">
    <property type="entry name" value="RNA POLYMERASE-BINDING TRANSCRIPTION FACTOR DKSA-RELATED"/>
    <property type="match status" value="1"/>
</dbReference>
<dbReference type="Gene3D" id="1.20.120.910">
    <property type="entry name" value="DksA, coiled-coil domain"/>
    <property type="match status" value="1"/>
</dbReference>
<reference evidence="6 7" key="1">
    <citation type="journal article" date="2019" name="Int. J. Syst. Evol. Microbiol.">
        <title>The Global Catalogue of Microorganisms (GCM) 10K type strain sequencing project: providing services to taxonomists for standard genome sequencing and annotation.</title>
        <authorList>
            <consortium name="The Broad Institute Genomics Platform"/>
            <consortium name="The Broad Institute Genome Sequencing Center for Infectious Disease"/>
            <person name="Wu L."/>
            <person name="Ma J."/>
        </authorList>
    </citation>
    <scope>NUCLEOTIDE SEQUENCE [LARGE SCALE GENOMIC DNA]</scope>
    <source>
        <strain evidence="6 7">JCM 15749</strain>
    </source>
</reference>
<dbReference type="Proteomes" id="UP001501480">
    <property type="component" value="Unassembled WGS sequence"/>
</dbReference>
<dbReference type="EMBL" id="BAAAPY010000015">
    <property type="protein sequence ID" value="GAA2085297.1"/>
    <property type="molecule type" value="Genomic_DNA"/>
</dbReference>
<dbReference type="InterPro" id="IPR000962">
    <property type="entry name" value="Znf_DskA_TraR"/>
</dbReference>
<keyword evidence="1" id="KW-0479">Metal-binding</keyword>